<gene>
    <name evidence="2" type="ordered locus">CV_3247</name>
</gene>
<dbReference type="EMBL" id="AE016825">
    <property type="protein sequence ID" value="AAQ64062.1"/>
    <property type="molecule type" value="Genomic_DNA"/>
</dbReference>
<name>Q7NPR4_CHRVO</name>
<dbReference type="STRING" id="243365.CV_3247"/>
<accession>Q7NPR4</accession>
<dbReference type="KEGG" id="cvi:CV_3247"/>
<dbReference type="Proteomes" id="UP000001424">
    <property type="component" value="Chromosome"/>
</dbReference>
<feature type="region of interest" description="Disordered" evidence="1">
    <location>
        <begin position="21"/>
        <end position="59"/>
    </location>
</feature>
<proteinExistence type="predicted"/>
<dbReference type="AlphaFoldDB" id="Q7NPR4"/>
<feature type="compositionally biased region" description="Low complexity" evidence="1">
    <location>
        <begin position="142"/>
        <end position="154"/>
    </location>
</feature>
<evidence type="ECO:0000313" key="3">
    <source>
        <dbReference type="Proteomes" id="UP000001424"/>
    </source>
</evidence>
<keyword evidence="3" id="KW-1185">Reference proteome</keyword>
<feature type="compositionally biased region" description="Basic residues" evidence="1">
    <location>
        <begin position="120"/>
        <end position="139"/>
    </location>
</feature>
<sequence length="220" mass="23275">MSIRHEAGLPLRGLVWTMGARSTAAPRDRTPDGTASNRPAIPPPPAPAHAPHRPGLAAGRGRAGLSVAAVALSSSLYLDPVLSRRLRRRAGDRSGRRPAGHPAVRPDRLAGLHPAAPVRRAGHRGRRLLRGGVHRHRDRLQRLQPPRAAADPAAGAGGRPPPRGHALPLAVRKQPVRRAAGGCRQRHPRRQPGSAAPARPGRGDLAPTGLVRPAERSPAR</sequence>
<evidence type="ECO:0000256" key="1">
    <source>
        <dbReference type="SAM" id="MobiDB-lite"/>
    </source>
</evidence>
<protein>
    <submittedName>
        <fullName evidence="2">Uncharacterized protein</fullName>
    </submittedName>
</protein>
<feature type="region of interest" description="Disordered" evidence="1">
    <location>
        <begin position="88"/>
        <end position="220"/>
    </location>
</feature>
<dbReference type="HOGENOM" id="CLU_1254113_0_0_4"/>
<reference evidence="2 3" key="1">
    <citation type="journal article" date="2003" name="Proc. Natl. Acad. Sci. U.S.A.">
        <title>The complete genome sequence of Chromobacterium violaceum reveals remarkable and exploitable bacterial adaptability.</title>
        <authorList>
            <person name="Vasconcelos A.T.R."/>
            <person name="de Almeida D.F."/>
            <person name="Almeida F.C."/>
            <person name="de Almeida L.G.P."/>
            <person name="de Almeida R."/>
            <person name="Goncalves J.A.A."/>
            <person name="Andrade E.M."/>
            <person name="Antonio R.V."/>
            <person name="Araripe J."/>
            <person name="de Araujo M.F.F."/>
            <person name="Filho S.A."/>
            <person name="Azevedo V."/>
            <person name="Batista A.J."/>
            <person name="Bataus L.A.M."/>
            <person name="Batista J.S."/>
            <person name="Belo A."/>
            <person name="vander Berg C."/>
            <person name="Blamey J."/>
            <person name="Bogo M."/>
            <person name="Bonato S."/>
            <person name="Bordignon J."/>
            <person name="Brito C.A."/>
            <person name="Brocchi M."/>
            <person name="Burity H.A."/>
            <person name="Camargo A.A."/>
            <person name="Cardoso D.D.P."/>
            <person name="Carneiro N.P."/>
            <person name="Carraro D.M."/>
            <person name="Carvalho C.M.B."/>
            <person name="Cascardo J.C.M."/>
            <person name="Cavada B.S."/>
            <person name="Chueire L.M.O."/>
            <person name="Pasa T.B.C."/>
            <person name="Duran N."/>
            <person name="Fagundes N."/>
            <person name="Falcao C.L."/>
            <person name="Fantinatti F."/>
            <person name="Farias I.P."/>
            <person name="Felipe M.S.S."/>
            <person name="Ferrari L.P."/>
            <person name="Ferro J.A."/>
            <person name="Ferro M.I.T."/>
            <person name="Franco G.R."/>
            <person name="Freitas N.S.A."/>
            <person name="Furlan L.R."/>
            <person name="Gazzinelli R.T."/>
            <person name="Gomes E.A."/>
            <person name="Goncalves P.R."/>
            <person name="Grangeiro T.B."/>
            <person name="Grattapaglia D."/>
            <person name="Grisard E.C."/>
            <person name="Guimaraes C.T."/>
            <person name="Hanna E.S."/>
            <person name="Hungria M."/>
            <person name="Jardim S.N."/>
            <person name="Laurino J."/>
            <person name="Leoi L.C.T."/>
            <person name="Fassarella L."/>
            <person name="Lima A."/>
            <person name="Loureiro M.F."/>
            <person name="Lyra M.C.P."/>
            <person name="Macedo M."/>
            <person name="Madeira H.M.F."/>
            <person name="Manfio G.P."/>
            <person name="Maranhao A.Q."/>
            <person name="Martins W.S."/>
            <person name="di Mauro S.M.Z."/>
            <person name="de Medeiros S.R.B."/>
            <person name="Meissner R.D.V."/>
            <person name="Menck C.F.M."/>
            <person name="Moreira M.A.M."/>
            <person name="Nascimento F.F."/>
            <person name="Nicolas M.F."/>
            <person name="Oliveira J.G."/>
            <person name="Oliveira S.C."/>
            <person name="Paixao R.F.C."/>
            <person name="Parente J.A."/>
            <person name="Pedrosa F.O."/>
            <person name="Pena S.J.D."/>
            <person name="Perreira J.O."/>
            <person name="Perreira M."/>
            <person name="Pinto L.S.R.C."/>
            <person name="Pinto L.S."/>
            <person name="Porto J.I.R."/>
            <person name="Potrich D.P."/>
            <person name="Neto C.E.R."/>
            <person name="Reis A.M.M."/>
            <person name="Rigo L.U."/>
            <person name="Rondinelli E."/>
            <person name="dos Santos E.B.P."/>
            <person name="Santos F.R."/>
            <person name="Schneider M.P.C."/>
            <person name="Seuanez H.N."/>
            <person name="Silva A.M.R."/>
            <person name="da Silva A.L.C."/>
            <person name="Silva D.W."/>
            <person name="Silva R."/>
            <person name="Simoes I.C."/>
            <person name="Simon D."/>
            <person name="Soares C.M.A."/>
            <person name="Soares R.B.A."/>
            <person name="Souza E.M."/>
            <person name="Souza K.R.L."/>
            <person name="Souza R.C."/>
            <person name="Steffens M.B.R."/>
            <person name="Steindel M."/>
            <person name="Teixeira S.R."/>
            <person name="Urmenyi T."/>
            <person name="Vettore A."/>
            <person name="Wassem R."/>
            <person name="Zaha A."/>
            <person name="Simpson A.J.G."/>
        </authorList>
    </citation>
    <scope>NUCLEOTIDE SEQUENCE [LARGE SCALE GENOMIC DNA]</scope>
    <source>
        <strain evidence="3">ATCC 12472 / DSM 30191 / JCM 1249 / NBRC 12614 / NCIMB 9131 / NCTC 9757</strain>
    </source>
</reference>
<organism evidence="2 3">
    <name type="scientific">Chromobacterium violaceum (strain ATCC 12472 / DSM 30191 / JCM 1249 / CCUG 213 / NBRC 12614 / NCIMB 9131 / NCTC 9757 / MK)</name>
    <dbReference type="NCBI Taxonomy" id="243365"/>
    <lineage>
        <taxon>Bacteria</taxon>
        <taxon>Pseudomonadati</taxon>
        <taxon>Pseudomonadota</taxon>
        <taxon>Betaproteobacteria</taxon>
        <taxon>Neisseriales</taxon>
        <taxon>Chromobacteriaceae</taxon>
        <taxon>Chromobacterium</taxon>
    </lineage>
</organism>
<evidence type="ECO:0000313" key="2">
    <source>
        <dbReference type="EMBL" id="AAQ64062.1"/>
    </source>
</evidence>